<dbReference type="SUPFAM" id="SSF51366">
    <property type="entry name" value="Ribulose-phoshate binding barrel"/>
    <property type="match status" value="1"/>
</dbReference>
<evidence type="ECO:0000256" key="10">
    <source>
        <dbReference type="HAMAP-Rule" id="MF_02227"/>
    </source>
</evidence>
<feature type="binding site" evidence="10">
    <location>
        <position position="12"/>
    </location>
    <ligand>
        <name>substrate</name>
    </ligand>
</feature>
<dbReference type="Proteomes" id="UP001194714">
    <property type="component" value="Unassembled WGS sequence"/>
</dbReference>
<gene>
    <name evidence="10" type="primary">rpe</name>
    <name evidence="12" type="ORF">NEPTK9_000020</name>
</gene>
<dbReference type="EC" id="5.1.3.1" evidence="7 10"/>
<comment type="caution">
    <text evidence="10">Lacks conserved residue(s) required for the propagation of feature annotation.</text>
</comment>
<reference evidence="12 13" key="1">
    <citation type="submission" date="2020-01" db="EMBL/GenBank/DDBJ databases">
        <title>Draft genome sequence of Cand. Neptunochlamydia vexilliferae K9.</title>
        <authorList>
            <person name="Schulz F."/>
            <person name="Koestlbacher S."/>
            <person name="Wascher F."/>
            <person name="Pizzetti I."/>
            <person name="Horn M."/>
        </authorList>
    </citation>
    <scope>NUCLEOTIDE SEQUENCE [LARGE SCALE GENOMIC DNA]</scope>
    <source>
        <strain evidence="12 13">K9</strain>
    </source>
</reference>
<evidence type="ECO:0000256" key="4">
    <source>
        <dbReference type="ARBA" id="ARBA00001947"/>
    </source>
</evidence>
<comment type="cofactor">
    <cofactor evidence="10">
        <name>a divalent metal cation</name>
        <dbReference type="ChEBI" id="CHEBI:60240"/>
    </cofactor>
    <text evidence="10">Binds 1 divalent metal cation per subunit.</text>
</comment>
<comment type="pathway">
    <text evidence="10">Carbohydrate degradation.</text>
</comment>
<feature type="binding site" evidence="10">
    <location>
        <position position="37"/>
    </location>
    <ligand>
        <name>a divalent metal cation</name>
        <dbReference type="ChEBI" id="CHEBI:60240"/>
    </ligand>
</feature>
<dbReference type="GO" id="GO:0004750">
    <property type="term" value="F:D-ribulose-phosphate 3-epimerase activity"/>
    <property type="evidence" value="ECO:0007669"/>
    <property type="project" value="UniProtKB-EC"/>
</dbReference>
<dbReference type="PROSITE" id="PS01085">
    <property type="entry name" value="RIBUL_P_3_EPIMER_1"/>
    <property type="match status" value="1"/>
</dbReference>
<dbReference type="InterPro" id="IPR011060">
    <property type="entry name" value="RibuloseP-bd_barrel"/>
</dbReference>
<feature type="binding site" evidence="10">
    <location>
        <begin position="190"/>
        <end position="192"/>
    </location>
    <ligand>
        <name>substrate</name>
    </ligand>
</feature>
<evidence type="ECO:0000313" key="13">
    <source>
        <dbReference type="Proteomes" id="UP001194714"/>
    </source>
</evidence>
<evidence type="ECO:0000256" key="7">
    <source>
        <dbReference type="ARBA" id="ARBA00013188"/>
    </source>
</evidence>
<feature type="active site" description="Proton donor" evidence="10">
    <location>
        <position position="190"/>
    </location>
</feature>
<proteinExistence type="inferred from homology"/>
<comment type="similarity">
    <text evidence="6 10 11">Belongs to the ribulose-phosphate 3-epimerase family.</text>
</comment>
<comment type="cofactor">
    <cofactor evidence="4">
        <name>Zn(2+)</name>
        <dbReference type="ChEBI" id="CHEBI:29105"/>
    </cofactor>
</comment>
<comment type="function">
    <text evidence="10">Catalyzes the reversible epimerization of D-ribulose 5-phosphate to D-xylulose 5-phosphate.</text>
</comment>
<comment type="catalytic activity">
    <reaction evidence="1 10 11">
        <text>D-ribulose 5-phosphate = D-xylulose 5-phosphate</text>
        <dbReference type="Rhea" id="RHEA:13677"/>
        <dbReference type="ChEBI" id="CHEBI:57737"/>
        <dbReference type="ChEBI" id="CHEBI:58121"/>
        <dbReference type="EC" id="5.1.3.1"/>
    </reaction>
</comment>
<dbReference type="PIRSF" id="PIRSF001461">
    <property type="entry name" value="RPE"/>
    <property type="match status" value="1"/>
</dbReference>
<dbReference type="InterPro" id="IPR000056">
    <property type="entry name" value="Ribul_P_3_epim-like"/>
</dbReference>
<evidence type="ECO:0000256" key="5">
    <source>
        <dbReference type="ARBA" id="ARBA00001954"/>
    </source>
</evidence>
<evidence type="ECO:0000313" key="12">
    <source>
        <dbReference type="EMBL" id="MBF5058524.1"/>
    </source>
</evidence>
<dbReference type="NCBIfam" id="TIGR01163">
    <property type="entry name" value="rpe"/>
    <property type="match status" value="1"/>
</dbReference>
<feature type="binding site" evidence="10">
    <location>
        <position position="190"/>
    </location>
    <ligand>
        <name>a divalent metal cation</name>
        <dbReference type="ChEBI" id="CHEBI:60240"/>
    </ligand>
</feature>
<accession>A0ABS0AX26</accession>
<dbReference type="Pfam" id="PF00834">
    <property type="entry name" value="Ribul_P_3_epim"/>
    <property type="match status" value="1"/>
</dbReference>
<dbReference type="NCBIfam" id="NF004076">
    <property type="entry name" value="PRK05581.1-4"/>
    <property type="match status" value="1"/>
</dbReference>
<keyword evidence="8 10" id="KW-0479">Metal-binding</keyword>
<evidence type="ECO:0000256" key="11">
    <source>
        <dbReference type="PIRNR" id="PIRNR001461"/>
    </source>
</evidence>
<dbReference type="InterPro" id="IPR026019">
    <property type="entry name" value="Ribul_P_3_epim"/>
</dbReference>
<dbReference type="PANTHER" id="PTHR11749">
    <property type="entry name" value="RIBULOSE-5-PHOSPHATE-3-EPIMERASE"/>
    <property type="match status" value="1"/>
</dbReference>
<feature type="active site" description="Proton acceptor" evidence="10">
    <location>
        <position position="39"/>
    </location>
</feature>
<dbReference type="PROSITE" id="PS01086">
    <property type="entry name" value="RIBUL_P_3_EPIMER_2"/>
    <property type="match status" value="1"/>
</dbReference>
<name>A0ABS0AX26_9BACT</name>
<comment type="cofactor">
    <cofactor evidence="2">
        <name>Mn(2+)</name>
        <dbReference type="ChEBI" id="CHEBI:29035"/>
    </cofactor>
</comment>
<feature type="binding site" evidence="10">
    <location>
        <position position="39"/>
    </location>
    <ligand>
        <name>a divalent metal cation</name>
        <dbReference type="ChEBI" id="CHEBI:60240"/>
    </ligand>
</feature>
<dbReference type="InterPro" id="IPR013785">
    <property type="entry name" value="Aldolase_TIM"/>
</dbReference>
<keyword evidence="13" id="KW-1185">Reference proteome</keyword>
<evidence type="ECO:0000256" key="9">
    <source>
        <dbReference type="ARBA" id="ARBA00023235"/>
    </source>
</evidence>
<feature type="binding site" evidence="10">
    <location>
        <begin position="146"/>
        <end position="149"/>
    </location>
    <ligand>
        <name>substrate</name>
    </ligand>
</feature>
<comment type="cofactor">
    <cofactor evidence="5">
        <name>Fe(2+)</name>
        <dbReference type="ChEBI" id="CHEBI:29033"/>
    </cofactor>
</comment>
<evidence type="ECO:0000256" key="6">
    <source>
        <dbReference type="ARBA" id="ARBA00009541"/>
    </source>
</evidence>
<comment type="cofactor">
    <cofactor evidence="3">
        <name>Co(2+)</name>
        <dbReference type="ChEBI" id="CHEBI:48828"/>
    </cofactor>
</comment>
<dbReference type="HAMAP" id="MF_02227">
    <property type="entry name" value="RPE"/>
    <property type="match status" value="1"/>
</dbReference>
<evidence type="ECO:0000256" key="3">
    <source>
        <dbReference type="ARBA" id="ARBA00001941"/>
    </source>
</evidence>
<dbReference type="RefSeq" id="WP_194846794.1">
    <property type="nucleotide sequence ID" value="NZ_JAAEJV010000001.1"/>
</dbReference>
<evidence type="ECO:0000256" key="8">
    <source>
        <dbReference type="ARBA" id="ARBA00022723"/>
    </source>
</evidence>
<protein>
    <recommendedName>
        <fullName evidence="7 10">Ribulose-phosphate 3-epimerase</fullName>
        <ecNumber evidence="7 10">5.1.3.1</ecNumber>
    </recommendedName>
</protein>
<dbReference type="EMBL" id="JAAEJV010000001">
    <property type="protein sequence ID" value="MBF5058524.1"/>
    <property type="molecule type" value="Genomic_DNA"/>
</dbReference>
<dbReference type="CDD" id="cd00429">
    <property type="entry name" value="RPE"/>
    <property type="match status" value="1"/>
</dbReference>
<evidence type="ECO:0000256" key="2">
    <source>
        <dbReference type="ARBA" id="ARBA00001936"/>
    </source>
</evidence>
<sequence length="230" mass="25363">MSQKEKIYIEPSIFAADFGHLADEAKRAEDAGADAIHFDIMDGHFVPNLSLSPKGLAAMNRATELYLDVHIMVYQPFEYIERLIENGADCITFHIEATEDVEETLEYIRKCGVHAGLAFCPDTSESLIPKYLDKCDKLLLMTVHPGFGGQEFIADVLEKIKFTRGLCDKLGVRQGGKVDPKLPPFDIQVDGGVDDKTAPLCIEAGANHLVAGTYLFKGDNMQEKITGLRG</sequence>
<organism evidence="12 13">
    <name type="scientific">Candidatus Neptunichlamydia vexilliferae</name>
    <dbReference type="NCBI Taxonomy" id="1651774"/>
    <lineage>
        <taxon>Bacteria</taxon>
        <taxon>Pseudomonadati</taxon>
        <taxon>Chlamydiota</taxon>
        <taxon>Chlamydiia</taxon>
        <taxon>Parachlamydiales</taxon>
        <taxon>Simkaniaceae</taxon>
        <taxon>Candidatus Neptunichlamydia</taxon>
    </lineage>
</organism>
<keyword evidence="10 11" id="KW-0119">Carbohydrate metabolism</keyword>
<feature type="binding site" evidence="10">
    <location>
        <position position="70"/>
    </location>
    <ligand>
        <name>substrate</name>
    </ligand>
</feature>
<feature type="binding site" evidence="10">
    <location>
        <position position="70"/>
    </location>
    <ligand>
        <name>a divalent metal cation</name>
        <dbReference type="ChEBI" id="CHEBI:60240"/>
    </ligand>
</feature>
<comment type="caution">
    <text evidence="12">The sequence shown here is derived from an EMBL/GenBank/DDBJ whole genome shotgun (WGS) entry which is preliminary data.</text>
</comment>
<keyword evidence="9 10" id="KW-0413">Isomerase</keyword>
<evidence type="ECO:0000256" key="1">
    <source>
        <dbReference type="ARBA" id="ARBA00001782"/>
    </source>
</evidence>
<dbReference type="Gene3D" id="3.20.20.70">
    <property type="entry name" value="Aldolase class I"/>
    <property type="match status" value="1"/>
</dbReference>